<dbReference type="KEGG" id="pur:AOC03_12075"/>
<accession>A0A0M4T9W4</accession>
<dbReference type="EMBL" id="CP012708">
    <property type="protein sequence ID" value="ALF60921.1"/>
    <property type="molecule type" value="Genomic_DNA"/>
</dbReference>
<name>A0A0M4T9W4_9GAMM</name>
<dbReference type="OrthoDB" id="5351104at2"/>
<evidence type="ECO:0008006" key="4">
    <source>
        <dbReference type="Google" id="ProtNLM"/>
    </source>
</evidence>
<keyword evidence="2" id="KW-0614">Plasmid</keyword>
<geneLocation type="plasmid" evidence="2 3">
    <name>2</name>
</geneLocation>
<dbReference type="Proteomes" id="UP000059847">
    <property type="component" value="Plasmid 2"/>
</dbReference>
<sequence length="377" mass="43686">MLVKFFRHGTGSGAGPLNYLLGSDRQRADAKVLYGDPMMTEQLINATPFKQKYKSGVLSFTERADSFTDKQKMDIMQRFEQTLFAGLDPDQYDILWIEHSDKAKVAKTDEYGAVIEGSDTVGRLELNFVIPCMELRSGKSLQPFFAGADLVRVNALKNIINHEYKLTNPDDPIRKREVSPYVNNAPRPTPFDVKRKSRTEKDEVDEDAEIIKNPPSHALLKDAIDRQMLRLFKQSRLQHRLDVSYVLKDWGLTIERQTERSISVSHPNIKKNIRLKGNIYERDFNSRTAHPYSKEREQNSFDNDSRYQYRKDLKTWQTGMEKKVAYHQELYGDIKAPEPLDLGIHATLPDNESEFDKKELKMAIPKPKPKRTYYPRP</sequence>
<keyword evidence="3" id="KW-1185">Reference proteome</keyword>
<protein>
    <recommendedName>
        <fullName evidence="4">Mobilization protein</fullName>
    </recommendedName>
</protein>
<dbReference type="AlphaFoldDB" id="A0A0M4T9W4"/>
<feature type="region of interest" description="Disordered" evidence="1">
    <location>
        <begin position="171"/>
        <end position="206"/>
    </location>
</feature>
<organism evidence="2 3">
    <name type="scientific">Psychrobacter urativorans</name>
    <dbReference type="NCBI Taxonomy" id="45610"/>
    <lineage>
        <taxon>Bacteria</taxon>
        <taxon>Pseudomonadati</taxon>
        <taxon>Pseudomonadota</taxon>
        <taxon>Gammaproteobacteria</taxon>
        <taxon>Moraxellales</taxon>
        <taxon>Moraxellaceae</taxon>
        <taxon>Psychrobacter</taxon>
    </lineage>
</organism>
<dbReference type="RefSeq" id="WP_062536837.1">
    <property type="nucleotide sequence ID" value="NZ_CP012708.1"/>
</dbReference>
<gene>
    <name evidence="2" type="ORF">AOC03_12075</name>
</gene>
<evidence type="ECO:0000313" key="2">
    <source>
        <dbReference type="EMBL" id="ALF60921.1"/>
    </source>
</evidence>
<evidence type="ECO:0000313" key="3">
    <source>
        <dbReference type="Proteomes" id="UP000059847"/>
    </source>
</evidence>
<proteinExistence type="predicted"/>
<reference evidence="2 3" key="1">
    <citation type="submission" date="2015-09" db="EMBL/GenBank/DDBJ databases">
        <title>Complete genome of Psychrobacter urativorans R10.10B.</title>
        <authorList>
            <person name="See-Too W.S."/>
            <person name="Chan K.G."/>
        </authorList>
    </citation>
    <scope>NUCLEOTIDE SEQUENCE [LARGE SCALE GENOMIC DNA]</scope>
    <source>
        <strain evidence="2 3">R10.10B</strain>
        <plasmid evidence="2 3">2</plasmid>
    </source>
</reference>
<evidence type="ECO:0000256" key="1">
    <source>
        <dbReference type="SAM" id="MobiDB-lite"/>
    </source>
</evidence>